<protein>
    <recommendedName>
        <fullName evidence="1">Halobacterial output domain-containing protein</fullName>
    </recommendedName>
</protein>
<name>A0A368N1V3_9EURY</name>
<reference evidence="2 3" key="1">
    <citation type="submission" date="2018-07" db="EMBL/GenBank/DDBJ databases">
        <title>Genome sequences of Haloplanus salinus JCM 18368T.</title>
        <authorList>
            <person name="Kim Y.B."/>
            <person name="Roh S.W."/>
        </authorList>
    </citation>
    <scope>NUCLEOTIDE SEQUENCE [LARGE SCALE GENOMIC DNA]</scope>
    <source>
        <strain evidence="2 3">JCM 18368</strain>
    </source>
</reference>
<evidence type="ECO:0000259" key="1">
    <source>
        <dbReference type="Pfam" id="PF18545"/>
    </source>
</evidence>
<dbReference type="AlphaFoldDB" id="A0A368N1V3"/>
<dbReference type="InterPro" id="IPR040624">
    <property type="entry name" value="HalOD1"/>
</dbReference>
<dbReference type="Proteomes" id="UP000252189">
    <property type="component" value="Unassembled WGS sequence"/>
</dbReference>
<sequence length="99" mass="10850">MESDHVTVAYETSERSSDSVFVAKQMAKYKDTSPEELTPLAEVIDADAIDTLFGGTDQREPTLNEGELTFRWEGALVTLRTDSTVEIKPAPKSTTTAPL</sequence>
<feature type="domain" description="Halobacterial output" evidence="1">
    <location>
        <begin position="17"/>
        <end position="89"/>
    </location>
</feature>
<proteinExistence type="predicted"/>
<organism evidence="2 3">
    <name type="scientific">Haloplanus salinus</name>
    <dbReference type="NCBI Taxonomy" id="1126245"/>
    <lineage>
        <taxon>Archaea</taxon>
        <taxon>Methanobacteriati</taxon>
        <taxon>Methanobacteriota</taxon>
        <taxon>Stenosarchaea group</taxon>
        <taxon>Halobacteria</taxon>
        <taxon>Halobacteriales</taxon>
        <taxon>Haloferacaceae</taxon>
        <taxon>Haloplanus</taxon>
    </lineage>
</organism>
<evidence type="ECO:0000313" key="3">
    <source>
        <dbReference type="Proteomes" id="UP000252189"/>
    </source>
</evidence>
<dbReference type="EMBL" id="QPHM01000003">
    <property type="protein sequence ID" value="RCU44492.1"/>
    <property type="molecule type" value="Genomic_DNA"/>
</dbReference>
<keyword evidence="3" id="KW-1185">Reference proteome</keyword>
<dbReference type="OrthoDB" id="271604at2157"/>
<dbReference type="RefSeq" id="WP_114450666.1">
    <property type="nucleotide sequence ID" value="NZ_QPHM01000003.1"/>
</dbReference>
<dbReference type="Pfam" id="PF18545">
    <property type="entry name" value="HalOD1"/>
    <property type="match status" value="1"/>
</dbReference>
<evidence type="ECO:0000313" key="2">
    <source>
        <dbReference type="EMBL" id="RCU44492.1"/>
    </source>
</evidence>
<comment type="caution">
    <text evidence="2">The sequence shown here is derived from an EMBL/GenBank/DDBJ whole genome shotgun (WGS) entry which is preliminary data.</text>
</comment>
<gene>
    <name evidence="2" type="ORF">DU504_17320</name>
</gene>
<accession>A0A368N1V3</accession>